<dbReference type="PROSITE" id="PS50112">
    <property type="entry name" value="PAS"/>
    <property type="match status" value="1"/>
</dbReference>
<keyword evidence="12" id="KW-0902">Two-component regulatory system</keyword>
<dbReference type="InterPro" id="IPR029151">
    <property type="entry name" value="Sensor-like_sf"/>
</dbReference>
<evidence type="ECO:0000259" key="16">
    <source>
        <dbReference type="PROSITE" id="PS50112"/>
    </source>
</evidence>
<dbReference type="Pfam" id="PF02518">
    <property type="entry name" value="HATPase_c"/>
    <property type="match status" value="1"/>
</dbReference>
<name>A0A9X3EH50_9GAMM</name>
<dbReference type="GO" id="GO:0000155">
    <property type="term" value="F:phosphorelay sensor kinase activity"/>
    <property type="evidence" value="ECO:0007669"/>
    <property type="project" value="InterPro"/>
</dbReference>
<dbReference type="InterPro" id="IPR000014">
    <property type="entry name" value="PAS"/>
</dbReference>
<dbReference type="Pfam" id="PF00989">
    <property type="entry name" value="PAS"/>
    <property type="match status" value="1"/>
</dbReference>
<evidence type="ECO:0000256" key="13">
    <source>
        <dbReference type="ARBA" id="ARBA00023136"/>
    </source>
</evidence>
<evidence type="ECO:0000259" key="15">
    <source>
        <dbReference type="PROSITE" id="PS50109"/>
    </source>
</evidence>
<dbReference type="Gene3D" id="3.30.450.20">
    <property type="entry name" value="PAS domain"/>
    <property type="match status" value="2"/>
</dbReference>
<dbReference type="AlphaFoldDB" id="A0A9X3EH50"/>
<dbReference type="InterPro" id="IPR016120">
    <property type="entry name" value="Sig_transdc_His_kin_SpoOB"/>
</dbReference>
<evidence type="ECO:0000313" key="17">
    <source>
        <dbReference type="EMBL" id="MCY0967110.1"/>
    </source>
</evidence>
<proteinExistence type="predicted"/>
<dbReference type="InterPro" id="IPR005467">
    <property type="entry name" value="His_kinase_dom"/>
</dbReference>
<comment type="catalytic activity">
    <reaction evidence="1">
        <text>ATP + protein L-histidine = ADP + protein N-phospho-L-histidine.</text>
        <dbReference type="EC" id="2.7.13.3"/>
    </reaction>
</comment>
<keyword evidence="18" id="KW-1185">Reference proteome</keyword>
<dbReference type="InterPro" id="IPR013767">
    <property type="entry name" value="PAS_fold"/>
</dbReference>
<dbReference type="CDD" id="cd16915">
    <property type="entry name" value="HATPase_DpiB-CitA-like"/>
    <property type="match status" value="1"/>
</dbReference>
<keyword evidence="9 17" id="KW-0418">Kinase</keyword>
<dbReference type="SMART" id="SM00387">
    <property type="entry name" value="HATPase_c"/>
    <property type="match status" value="1"/>
</dbReference>
<dbReference type="SUPFAM" id="SSF55785">
    <property type="entry name" value="PYP-like sensor domain (PAS domain)"/>
    <property type="match status" value="1"/>
</dbReference>
<dbReference type="PRINTS" id="PR00344">
    <property type="entry name" value="BCTRLSENSOR"/>
</dbReference>
<evidence type="ECO:0000256" key="9">
    <source>
        <dbReference type="ARBA" id="ARBA00022777"/>
    </source>
</evidence>
<dbReference type="InterPro" id="IPR003594">
    <property type="entry name" value="HATPase_dom"/>
</dbReference>
<evidence type="ECO:0000256" key="11">
    <source>
        <dbReference type="ARBA" id="ARBA00022989"/>
    </source>
</evidence>
<evidence type="ECO:0000256" key="12">
    <source>
        <dbReference type="ARBA" id="ARBA00023012"/>
    </source>
</evidence>
<keyword evidence="11 14" id="KW-1133">Transmembrane helix</keyword>
<evidence type="ECO:0000256" key="8">
    <source>
        <dbReference type="ARBA" id="ARBA00022741"/>
    </source>
</evidence>
<dbReference type="PROSITE" id="PS50109">
    <property type="entry name" value="HIS_KIN"/>
    <property type="match status" value="1"/>
</dbReference>
<dbReference type="CDD" id="cd00130">
    <property type="entry name" value="PAS"/>
    <property type="match status" value="1"/>
</dbReference>
<gene>
    <name evidence="17" type="ORF">OUO13_18170</name>
</gene>
<dbReference type="SUPFAM" id="SSF55874">
    <property type="entry name" value="ATPase domain of HSP90 chaperone/DNA topoisomerase II/histidine kinase"/>
    <property type="match status" value="1"/>
</dbReference>
<keyword evidence="13 14" id="KW-0472">Membrane</keyword>
<reference evidence="17" key="1">
    <citation type="submission" date="2022-11" db="EMBL/GenBank/DDBJ databases">
        <title>Parathalassolutuus dongxingensis gen. nov., sp. nov., a novel member of family Oceanospirillaceae isolated from a coastal shrimp pond in Guangxi, China.</title>
        <authorList>
            <person name="Chen H."/>
        </authorList>
    </citation>
    <scope>NUCLEOTIDE SEQUENCE</scope>
    <source>
        <strain evidence="17">G-43</strain>
    </source>
</reference>
<evidence type="ECO:0000313" key="18">
    <source>
        <dbReference type="Proteomes" id="UP001150830"/>
    </source>
</evidence>
<dbReference type="InterPro" id="IPR035965">
    <property type="entry name" value="PAS-like_dom_sf"/>
</dbReference>
<dbReference type="PANTHER" id="PTHR43547:SF10">
    <property type="entry name" value="SENSOR HISTIDINE KINASE DCUS"/>
    <property type="match status" value="1"/>
</dbReference>
<keyword evidence="10" id="KW-0067">ATP-binding</keyword>
<dbReference type="GO" id="GO:0005524">
    <property type="term" value="F:ATP binding"/>
    <property type="evidence" value="ECO:0007669"/>
    <property type="project" value="UniProtKB-KW"/>
</dbReference>
<protein>
    <recommendedName>
        <fullName evidence="3">histidine kinase</fullName>
        <ecNumber evidence="3">2.7.13.3</ecNumber>
    </recommendedName>
</protein>
<keyword evidence="6" id="KW-0808">Transferase</keyword>
<dbReference type="GO" id="GO:0006355">
    <property type="term" value="P:regulation of DNA-templated transcription"/>
    <property type="evidence" value="ECO:0007669"/>
    <property type="project" value="InterPro"/>
</dbReference>
<evidence type="ECO:0000256" key="5">
    <source>
        <dbReference type="ARBA" id="ARBA00022553"/>
    </source>
</evidence>
<comment type="caution">
    <text evidence="17">The sequence shown here is derived from an EMBL/GenBank/DDBJ whole genome shotgun (WGS) entry which is preliminary data.</text>
</comment>
<dbReference type="RefSeq" id="WP_283175315.1">
    <property type="nucleotide sequence ID" value="NZ_JAPNOA010000058.1"/>
</dbReference>
<dbReference type="FunFam" id="3.30.450.20:FF:000018">
    <property type="entry name" value="Sensor histidine kinase DcuS"/>
    <property type="match status" value="1"/>
</dbReference>
<evidence type="ECO:0000256" key="1">
    <source>
        <dbReference type="ARBA" id="ARBA00000085"/>
    </source>
</evidence>
<dbReference type="Gene3D" id="1.10.287.130">
    <property type="match status" value="1"/>
</dbReference>
<evidence type="ECO:0000256" key="7">
    <source>
        <dbReference type="ARBA" id="ARBA00022692"/>
    </source>
</evidence>
<feature type="transmembrane region" description="Helical" evidence="14">
    <location>
        <begin position="198"/>
        <end position="219"/>
    </location>
</feature>
<dbReference type="Pfam" id="PF17203">
    <property type="entry name" value="sCache_3_2"/>
    <property type="match status" value="1"/>
</dbReference>
<evidence type="ECO:0000256" key="2">
    <source>
        <dbReference type="ARBA" id="ARBA00004651"/>
    </source>
</evidence>
<keyword evidence="4" id="KW-1003">Cell membrane</keyword>
<keyword evidence="5" id="KW-0597">Phosphoprotein</keyword>
<dbReference type="EMBL" id="JAPNOA010000058">
    <property type="protein sequence ID" value="MCY0967110.1"/>
    <property type="molecule type" value="Genomic_DNA"/>
</dbReference>
<dbReference type="Pfam" id="PF14689">
    <property type="entry name" value="SPOB_a"/>
    <property type="match status" value="1"/>
</dbReference>
<feature type="transmembrane region" description="Helical" evidence="14">
    <location>
        <begin position="34"/>
        <end position="57"/>
    </location>
</feature>
<feature type="domain" description="Histidine kinase" evidence="15">
    <location>
        <begin position="361"/>
        <end position="556"/>
    </location>
</feature>
<dbReference type="InterPro" id="IPR039506">
    <property type="entry name" value="SPOB_a"/>
</dbReference>
<organism evidence="17 18">
    <name type="scientific">Parathalassolituus penaei</name>
    <dbReference type="NCBI Taxonomy" id="2997323"/>
    <lineage>
        <taxon>Bacteria</taxon>
        <taxon>Pseudomonadati</taxon>
        <taxon>Pseudomonadota</taxon>
        <taxon>Gammaproteobacteria</taxon>
        <taxon>Oceanospirillales</taxon>
        <taxon>Oceanospirillaceae</taxon>
        <taxon>Parathalassolituus</taxon>
    </lineage>
</organism>
<dbReference type="Gene3D" id="3.30.565.10">
    <property type="entry name" value="Histidine kinase-like ATPase, C-terminal domain"/>
    <property type="match status" value="1"/>
</dbReference>
<feature type="domain" description="PAS" evidence="16">
    <location>
        <begin position="237"/>
        <end position="278"/>
    </location>
</feature>
<accession>A0A9X3EH50</accession>
<dbReference type="InterPro" id="IPR033463">
    <property type="entry name" value="sCache_3"/>
</dbReference>
<keyword evidence="8" id="KW-0547">Nucleotide-binding</keyword>
<dbReference type="SUPFAM" id="SSF103190">
    <property type="entry name" value="Sensory domain-like"/>
    <property type="match status" value="1"/>
</dbReference>
<comment type="subcellular location">
    <subcellularLocation>
        <location evidence="2">Cell membrane</location>
        <topology evidence="2">Multi-pass membrane protein</topology>
    </subcellularLocation>
</comment>
<evidence type="ECO:0000256" key="14">
    <source>
        <dbReference type="SAM" id="Phobius"/>
    </source>
</evidence>
<evidence type="ECO:0000256" key="6">
    <source>
        <dbReference type="ARBA" id="ARBA00022679"/>
    </source>
</evidence>
<keyword evidence="7 14" id="KW-0812">Transmembrane</keyword>
<dbReference type="InterPro" id="IPR036890">
    <property type="entry name" value="HATPase_C_sf"/>
</dbReference>
<dbReference type="EC" id="2.7.13.3" evidence="3"/>
<evidence type="ECO:0000256" key="10">
    <source>
        <dbReference type="ARBA" id="ARBA00022840"/>
    </source>
</evidence>
<dbReference type="PANTHER" id="PTHR43547">
    <property type="entry name" value="TWO-COMPONENT HISTIDINE KINASE"/>
    <property type="match status" value="1"/>
</dbReference>
<evidence type="ECO:0000256" key="3">
    <source>
        <dbReference type="ARBA" id="ARBA00012438"/>
    </source>
</evidence>
<evidence type="ECO:0000256" key="4">
    <source>
        <dbReference type="ARBA" id="ARBA00022475"/>
    </source>
</evidence>
<sequence>MFTSIQKGHPLVSANNNKQTVTMFLKHLKLKSRMILVLGMMALVQTGFIGLFAVHYLQTSLDEQIGERAMDVARTISTMPTVITGVQNRDSTFLQPLSLILAERTHARFVVIGDSNGIRLAHPFTERLGRPMFDDDGDDNATALVNGQSYLSRAEGSMGWTMRAKVPVFSRQLDAVIGVVSVGYELEKIDAVIARYRYTLLIVIACSLALSALIAVWFANHFKQAIFGLEPEEVARLVEEQKATLESVREGIIAINADGRITTINHTAIETLGLNPQQDYKGAPLLDVVPDSCMMEVLASGEPQYDQEIWRPDLTLISNRIPMRQGERITGVVSSFRRQDELALMSRKLSRIQQHADSLRAQSHEYSNKLHTIAGLIQIGSTDEALALIGQEAQSHQELISLLREAVPDPILAGCLLGKYNRARELSLNLVIDPESHMLEIPSHLPREHLVSIIGNLIDNALEATLHHRGAGGEVFLSMTDYGEDLIFEIEDQGPGIEPERQQAIFERGVSNKNQEGHGIGLHLVKSLLTSLGGSISLESEPGNGSCFVVYIPKQPA</sequence>
<dbReference type="SUPFAM" id="SSF55890">
    <property type="entry name" value="Sporulation response regulatory protein Spo0B"/>
    <property type="match status" value="1"/>
</dbReference>
<dbReference type="SMART" id="SM00091">
    <property type="entry name" value="PAS"/>
    <property type="match status" value="1"/>
</dbReference>
<dbReference type="Proteomes" id="UP001150830">
    <property type="component" value="Unassembled WGS sequence"/>
</dbReference>
<dbReference type="GO" id="GO:0005886">
    <property type="term" value="C:plasma membrane"/>
    <property type="evidence" value="ECO:0007669"/>
    <property type="project" value="UniProtKB-SubCell"/>
</dbReference>
<dbReference type="InterPro" id="IPR004358">
    <property type="entry name" value="Sig_transdc_His_kin-like_C"/>
</dbReference>